<accession>A0AAD7RVP6</accession>
<proteinExistence type="predicted"/>
<organism evidence="3 4">
    <name type="scientific">Aldrovandia affinis</name>
    <dbReference type="NCBI Taxonomy" id="143900"/>
    <lineage>
        <taxon>Eukaryota</taxon>
        <taxon>Metazoa</taxon>
        <taxon>Chordata</taxon>
        <taxon>Craniata</taxon>
        <taxon>Vertebrata</taxon>
        <taxon>Euteleostomi</taxon>
        <taxon>Actinopterygii</taxon>
        <taxon>Neopterygii</taxon>
        <taxon>Teleostei</taxon>
        <taxon>Notacanthiformes</taxon>
        <taxon>Halosauridae</taxon>
        <taxon>Aldrovandia</taxon>
    </lineage>
</organism>
<evidence type="ECO:0000256" key="1">
    <source>
        <dbReference type="SAM" id="MobiDB-lite"/>
    </source>
</evidence>
<comment type="caution">
    <text evidence="3">The sequence shown here is derived from an EMBL/GenBank/DDBJ whole genome shotgun (WGS) entry which is preliminary data.</text>
</comment>
<evidence type="ECO:0000313" key="3">
    <source>
        <dbReference type="EMBL" id="KAJ8391276.1"/>
    </source>
</evidence>
<feature type="region of interest" description="Disordered" evidence="1">
    <location>
        <begin position="15"/>
        <end position="49"/>
    </location>
</feature>
<protein>
    <submittedName>
        <fullName evidence="3">Uncharacterized protein</fullName>
    </submittedName>
</protein>
<evidence type="ECO:0000313" key="4">
    <source>
        <dbReference type="Proteomes" id="UP001221898"/>
    </source>
</evidence>
<dbReference type="AlphaFoldDB" id="A0AAD7RVP6"/>
<feature type="signal peptide" evidence="2">
    <location>
        <begin position="1"/>
        <end position="15"/>
    </location>
</feature>
<keyword evidence="4" id="KW-1185">Reference proteome</keyword>
<evidence type="ECO:0000256" key="2">
    <source>
        <dbReference type="SAM" id="SignalP"/>
    </source>
</evidence>
<keyword evidence="2" id="KW-0732">Signal</keyword>
<sequence length="117" mass="12873">MLLALLFLHTCLTKSKHPSQPKADAGGKEVGEGEHDSESDGADRGPPLPTMILSNIRSLQNKIEELRNNASFCYEYWEAGIMVITETGLHSDIVSSLVERTEQQLQEKAEEAASVCM</sequence>
<feature type="compositionally biased region" description="Basic and acidic residues" evidence="1">
    <location>
        <begin position="25"/>
        <end position="43"/>
    </location>
</feature>
<dbReference type="EMBL" id="JAINUG010000159">
    <property type="protein sequence ID" value="KAJ8391276.1"/>
    <property type="molecule type" value="Genomic_DNA"/>
</dbReference>
<reference evidence="3" key="1">
    <citation type="journal article" date="2023" name="Science">
        <title>Genome structures resolve the early diversification of teleost fishes.</title>
        <authorList>
            <person name="Parey E."/>
            <person name="Louis A."/>
            <person name="Montfort J."/>
            <person name="Bouchez O."/>
            <person name="Roques C."/>
            <person name="Iampietro C."/>
            <person name="Lluch J."/>
            <person name="Castinel A."/>
            <person name="Donnadieu C."/>
            <person name="Desvignes T."/>
            <person name="Floi Bucao C."/>
            <person name="Jouanno E."/>
            <person name="Wen M."/>
            <person name="Mejri S."/>
            <person name="Dirks R."/>
            <person name="Jansen H."/>
            <person name="Henkel C."/>
            <person name="Chen W.J."/>
            <person name="Zahm M."/>
            <person name="Cabau C."/>
            <person name="Klopp C."/>
            <person name="Thompson A.W."/>
            <person name="Robinson-Rechavi M."/>
            <person name="Braasch I."/>
            <person name="Lecointre G."/>
            <person name="Bobe J."/>
            <person name="Postlethwait J.H."/>
            <person name="Berthelot C."/>
            <person name="Roest Crollius H."/>
            <person name="Guiguen Y."/>
        </authorList>
    </citation>
    <scope>NUCLEOTIDE SEQUENCE</scope>
    <source>
        <strain evidence="3">NC1722</strain>
    </source>
</reference>
<name>A0AAD7RVP6_9TELE</name>
<feature type="chain" id="PRO_5042252142" evidence="2">
    <location>
        <begin position="16"/>
        <end position="117"/>
    </location>
</feature>
<gene>
    <name evidence="3" type="ORF">AAFF_G00090630</name>
</gene>
<dbReference type="Proteomes" id="UP001221898">
    <property type="component" value="Unassembled WGS sequence"/>
</dbReference>